<feature type="signal peptide" evidence="1">
    <location>
        <begin position="1"/>
        <end position="21"/>
    </location>
</feature>
<dbReference type="Proteomes" id="UP000620550">
    <property type="component" value="Unassembled WGS sequence"/>
</dbReference>
<accession>A0ABQ3HPA5</accession>
<keyword evidence="1" id="KW-0732">Signal</keyword>
<evidence type="ECO:0000313" key="3">
    <source>
        <dbReference type="Proteomes" id="UP000620550"/>
    </source>
</evidence>
<dbReference type="PROSITE" id="PS51257">
    <property type="entry name" value="PROKAR_LIPOPROTEIN"/>
    <property type="match status" value="1"/>
</dbReference>
<sequence length="71" mass="8063">MKIKILTLVFCSLLFFLSCQKNNDLTSNKINPLSLPYSLDFVTVDSHLQVSVENGKLHLIWQLEGTIRKVG</sequence>
<reference evidence="3" key="1">
    <citation type="journal article" date="2019" name="Int. J. Syst. Evol. Microbiol.">
        <title>The Global Catalogue of Microorganisms (GCM) 10K type strain sequencing project: providing services to taxonomists for standard genome sequencing and annotation.</title>
        <authorList>
            <consortium name="The Broad Institute Genomics Platform"/>
            <consortium name="The Broad Institute Genome Sequencing Center for Infectious Disease"/>
            <person name="Wu L."/>
            <person name="Ma J."/>
        </authorList>
    </citation>
    <scope>NUCLEOTIDE SEQUENCE [LARGE SCALE GENOMIC DNA]</scope>
    <source>
        <strain evidence="3">CGMCC 1.12966</strain>
    </source>
</reference>
<evidence type="ECO:0000313" key="2">
    <source>
        <dbReference type="EMBL" id="GHE23065.1"/>
    </source>
</evidence>
<organism evidence="2 3">
    <name type="scientific">Sphingobacterium griseoflavum</name>
    <dbReference type="NCBI Taxonomy" id="1474952"/>
    <lineage>
        <taxon>Bacteria</taxon>
        <taxon>Pseudomonadati</taxon>
        <taxon>Bacteroidota</taxon>
        <taxon>Sphingobacteriia</taxon>
        <taxon>Sphingobacteriales</taxon>
        <taxon>Sphingobacteriaceae</taxon>
        <taxon>Sphingobacterium</taxon>
    </lineage>
</organism>
<evidence type="ECO:0008006" key="4">
    <source>
        <dbReference type="Google" id="ProtNLM"/>
    </source>
</evidence>
<dbReference type="EMBL" id="BNAF01000001">
    <property type="protein sequence ID" value="GHE23065.1"/>
    <property type="molecule type" value="Genomic_DNA"/>
</dbReference>
<evidence type="ECO:0000256" key="1">
    <source>
        <dbReference type="SAM" id="SignalP"/>
    </source>
</evidence>
<feature type="chain" id="PRO_5046103115" description="Glycosyl-hydrolase 97 N-terminal domain-containing protein" evidence="1">
    <location>
        <begin position="22"/>
        <end position="71"/>
    </location>
</feature>
<name>A0ABQ3HPA5_9SPHI</name>
<keyword evidence="3" id="KW-1185">Reference proteome</keyword>
<protein>
    <recommendedName>
        <fullName evidence="4">Glycosyl-hydrolase 97 N-terminal domain-containing protein</fullName>
    </recommendedName>
</protein>
<proteinExistence type="predicted"/>
<comment type="caution">
    <text evidence="2">The sequence shown here is derived from an EMBL/GenBank/DDBJ whole genome shotgun (WGS) entry which is preliminary data.</text>
</comment>
<gene>
    <name evidence="2" type="ORF">GCM10017764_00330</name>
</gene>